<accession>A0A286RLG3</accession>
<comment type="caution">
    <text evidence="7">Lacks conserved residue(s) required for the propagation of feature annotation.</text>
</comment>
<evidence type="ECO:0000256" key="7">
    <source>
        <dbReference type="HAMAP-Rule" id="MF_00022"/>
    </source>
</evidence>
<feature type="domain" description="Aminoacyl-tRNA synthetase class I anticodon-binding" evidence="9">
    <location>
        <begin position="368"/>
        <end position="515"/>
    </location>
</feature>
<keyword evidence="7" id="KW-0963">Cytoplasm</keyword>
<comment type="catalytic activity">
    <reaction evidence="7">
        <text>tRNA(Glu) + L-glutamate + ATP = L-glutamyl-tRNA(Glu) + AMP + diphosphate</text>
        <dbReference type="Rhea" id="RHEA:23540"/>
        <dbReference type="Rhea" id="RHEA-COMP:9663"/>
        <dbReference type="Rhea" id="RHEA-COMP:9680"/>
        <dbReference type="ChEBI" id="CHEBI:29985"/>
        <dbReference type="ChEBI" id="CHEBI:30616"/>
        <dbReference type="ChEBI" id="CHEBI:33019"/>
        <dbReference type="ChEBI" id="CHEBI:78442"/>
        <dbReference type="ChEBI" id="CHEBI:78520"/>
        <dbReference type="ChEBI" id="CHEBI:456215"/>
        <dbReference type="EC" id="6.1.1.17"/>
    </reaction>
</comment>
<keyword evidence="5 7" id="KW-0648">Protein biosynthesis</keyword>
<dbReference type="NCBIfam" id="TIGR00464">
    <property type="entry name" value="gltX_bact"/>
    <property type="match status" value="1"/>
</dbReference>
<keyword evidence="3 7" id="KW-0547">Nucleotide-binding</keyword>
<dbReference type="InterPro" id="IPR020751">
    <property type="entry name" value="aa-tRNA-synth_I_codon-bd_sub2"/>
</dbReference>
<keyword evidence="6 7" id="KW-0030">Aminoacyl-tRNA synthetase</keyword>
<evidence type="ECO:0000259" key="8">
    <source>
        <dbReference type="Pfam" id="PF00749"/>
    </source>
</evidence>
<dbReference type="Pfam" id="PF19269">
    <property type="entry name" value="Anticodon_2"/>
    <property type="match status" value="1"/>
</dbReference>
<dbReference type="GO" id="GO:0000049">
    <property type="term" value="F:tRNA binding"/>
    <property type="evidence" value="ECO:0007669"/>
    <property type="project" value="InterPro"/>
</dbReference>
<dbReference type="PANTHER" id="PTHR43311:SF2">
    <property type="entry name" value="GLUTAMATE--TRNA LIGASE, MITOCHONDRIAL-RELATED"/>
    <property type="match status" value="1"/>
</dbReference>
<dbReference type="PROSITE" id="PS00178">
    <property type="entry name" value="AA_TRNA_LIGASE_I"/>
    <property type="match status" value="1"/>
</dbReference>
<evidence type="ECO:0000256" key="4">
    <source>
        <dbReference type="ARBA" id="ARBA00022840"/>
    </source>
</evidence>
<dbReference type="HAMAP" id="MF_00022">
    <property type="entry name" value="Glu_tRNA_synth_type1"/>
    <property type="match status" value="1"/>
</dbReference>
<dbReference type="SUPFAM" id="SSF48163">
    <property type="entry name" value="An anticodon-binding domain of class I aminoacyl-tRNA synthetases"/>
    <property type="match status" value="1"/>
</dbReference>
<evidence type="ECO:0000256" key="5">
    <source>
        <dbReference type="ARBA" id="ARBA00022917"/>
    </source>
</evidence>
<dbReference type="InterPro" id="IPR014729">
    <property type="entry name" value="Rossmann-like_a/b/a_fold"/>
</dbReference>
<dbReference type="EC" id="6.1.1.17" evidence="7"/>
<dbReference type="RefSeq" id="WP_095416493.1">
    <property type="nucleotide sequence ID" value="NZ_CP018477.1"/>
</dbReference>
<evidence type="ECO:0000256" key="1">
    <source>
        <dbReference type="ARBA" id="ARBA00007894"/>
    </source>
</evidence>
<feature type="domain" description="Glutamyl/glutaminyl-tRNA synthetase class Ib catalytic" evidence="8">
    <location>
        <begin position="293"/>
        <end position="351"/>
    </location>
</feature>
<evidence type="ECO:0000256" key="2">
    <source>
        <dbReference type="ARBA" id="ARBA00022598"/>
    </source>
</evidence>
<dbReference type="CDD" id="cd00808">
    <property type="entry name" value="GluRS_core"/>
    <property type="match status" value="1"/>
</dbReference>
<dbReference type="EMBL" id="CP018477">
    <property type="protein sequence ID" value="ASV76781.1"/>
    <property type="molecule type" value="Genomic_DNA"/>
</dbReference>
<feature type="short sequence motif" description="'HIGH' region" evidence="7">
    <location>
        <begin position="9"/>
        <end position="19"/>
    </location>
</feature>
<dbReference type="InterPro" id="IPR004527">
    <property type="entry name" value="Glu-tRNA-ligase_bac/mito"/>
</dbReference>
<evidence type="ECO:0000313" key="10">
    <source>
        <dbReference type="EMBL" id="ASV76781.1"/>
    </source>
</evidence>
<feature type="short sequence motif" description="'KMSKS' region" evidence="7">
    <location>
        <begin position="251"/>
        <end position="255"/>
    </location>
</feature>
<dbReference type="GO" id="GO:0005524">
    <property type="term" value="F:ATP binding"/>
    <property type="evidence" value="ECO:0007669"/>
    <property type="project" value="UniProtKB-UniRule"/>
</dbReference>
<evidence type="ECO:0000313" key="11">
    <source>
        <dbReference type="Proteomes" id="UP000215086"/>
    </source>
</evidence>
<dbReference type="PANTHER" id="PTHR43311">
    <property type="entry name" value="GLUTAMATE--TRNA LIGASE"/>
    <property type="match status" value="1"/>
</dbReference>
<gene>
    <name evidence="7" type="primary">gltX</name>
    <name evidence="10" type="ORF">THTE_4180</name>
</gene>
<dbReference type="KEGG" id="ttf:THTE_4180"/>
<dbReference type="AlphaFoldDB" id="A0A286RLG3"/>
<dbReference type="InterPro" id="IPR000924">
    <property type="entry name" value="Glu/Gln-tRNA-synth"/>
</dbReference>
<reference evidence="10 11" key="1">
    <citation type="journal article" name="Front. Microbiol.">
        <title>Sugar Metabolism of the First Thermophilic Planctomycete Thermogutta terrifontis: Comparative Genomic and Transcriptomic Approaches.</title>
        <authorList>
            <person name="Elcheninov A.G."/>
            <person name="Menzel P."/>
            <person name="Gudbergsdottir S.R."/>
            <person name="Slesarev A.I."/>
            <person name="Kadnikov V.V."/>
            <person name="Krogh A."/>
            <person name="Bonch-Osmolovskaya E.A."/>
            <person name="Peng X."/>
            <person name="Kublanov I.V."/>
        </authorList>
    </citation>
    <scope>NUCLEOTIDE SEQUENCE [LARGE SCALE GENOMIC DNA]</scope>
    <source>
        <strain evidence="10 11">R1</strain>
    </source>
</reference>
<organism evidence="10 11">
    <name type="scientific">Thermogutta terrifontis</name>
    <dbReference type="NCBI Taxonomy" id="1331910"/>
    <lineage>
        <taxon>Bacteria</taxon>
        <taxon>Pseudomonadati</taxon>
        <taxon>Planctomycetota</taxon>
        <taxon>Planctomycetia</taxon>
        <taxon>Pirellulales</taxon>
        <taxon>Thermoguttaceae</taxon>
        <taxon>Thermogutta</taxon>
    </lineage>
</organism>
<dbReference type="OrthoDB" id="9807503at2"/>
<dbReference type="InterPro" id="IPR020058">
    <property type="entry name" value="Glu/Gln-tRNA-synth_Ib_cat-dom"/>
</dbReference>
<evidence type="ECO:0000256" key="6">
    <source>
        <dbReference type="ARBA" id="ARBA00023146"/>
    </source>
</evidence>
<sequence length="531" mass="60247">MSVRTRFAPSPTGYLHIGGVRTALFCWLFARRHGGQFILRIDDTDQQRNVEEALQPILDGLRWLGIDWDEGPEVGGPHAPYFQSQRLPIYQEAVRRLLKSGHAYWDFATPEEIQAEREAAQAEKRPFVYSRRFMAETEADAARFRAQGRQGVVRLKMPREGKLVINDLIRGPVEFEWSQEQDHVIQRSDGTVLYHLASAVDDHEFGITHVIRAEEHLSNTPRQVFILQSLGYEAPQFAHLPVVAEPGSKVKLSKRKLDKYLKNRDFAELMELGQKIAQKIGHAASSELFNPVIVDFYKVVGFLPDAIVNYLALLGWSLDDKTEHFTREELVRVFSLDRVNKAPASFDPKKLLAFQQRHMREVPISQKVEMVIPYLRRAGWIPGEVSADLRGKIARVVEAAGDRLRVAGEILNYPEFFVADEDLPYDEKDVAKRLQQPGVAEILQRLEGVLREAEPFTASHLETLIHQWTEREQLSLGQVVHPLRVAVTGRSVGFGLFDTLAILGRDTVCRRLQLAREKFAASAAKPAPESA</sequence>
<comment type="subunit">
    <text evidence="7">Monomer.</text>
</comment>
<name>A0A286RLG3_9BACT</name>
<comment type="subcellular location">
    <subcellularLocation>
        <location evidence="7">Cytoplasm</location>
    </subcellularLocation>
</comment>
<dbReference type="GO" id="GO:0005829">
    <property type="term" value="C:cytosol"/>
    <property type="evidence" value="ECO:0007669"/>
    <property type="project" value="TreeGrafter"/>
</dbReference>
<dbReference type="InterPro" id="IPR049940">
    <property type="entry name" value="GluQ/Sye"/>
</dbReference>
<comment type="function">
    <text evidence="7">Catalyzes the attachment of glutamate to tRNA(Glu) in a two-step reaction: glutamate is first activated by ATP to form Glu-AMP and then transferred to the acceptor end of tRNA(Glu).</text>
</comment>
<comment type="similarity">
    <text evidence="1 7">Belongs to the class-I aminoacyl-tRNA synthetase family. Glutamate--tRNA ligase type 1 subfamily.</text>
</comment>
<dbReference type="PRINTS" id="PR00987">
    <property type="entry name" value="TRNASYNTHGLU"/>
</dbReference>
<dbReference type="InterPro" id="IPR008925">
    <property type="entry name" value="aa_tRNA-synth_I_cd-bd_sf"/>
</dbReference>
<proteinExistence type="inferred from homology"/>
<evidence type="ECO:0000259" key="9">
    <source>
        <dbReference type="Pfam" id="PF19269"/>
    </source>
</evidence>
<dbReference type="GO" id="GO:0006424">
    <property type="term" value="P:glutamyl-tRNA aminoacylation"/>
    <property type="evidence" value="ECO:0007669"/>
    <property type="project" value="UniProtKB-UniRule"/>
</dbReference>
<dbReference type="InterPro" id="IPR045462">
    <property type="entry name" value="aa-tRNA-synth_I_cd-bd"/>
</dbReference>
<keyword evidence="11" id="KW-1185">Reference proteome</keyword>
<dbReference type="InterPro" id="IPR001412">
    <property type="entry name" value="aa-tRNA-synth_I_CS"/>
</dbReference>
<feature type="binding site" evidence="7">
    <location>
        <position position="254"/>
    </location>
    <ligand>
        <name>ATP</name>
        <dbReference type="ChEBI" id="CHEBI:30616"/>
    </ligand>
</feature>
<feature type="domain" description="Glutamyl/glutaminyl-tRNA synthetase class Ib catalytic" evidence="8">
    <location>
        <begin position="3"/>
        <end position="265"/>
    </location>
</feature>
<dbReference type="SUPFAM" id="SSF52374">
    <property type="entry name" value="Nucleotidylyl transferase"/>
    <property type="match status" value="1"/>
</dbReference>
<dbReference type="Gene3D" id="3.40.50.620">
    <property type="entry name" value="HUPs"/>
    <property type="match status" value="1"/>
</dbReference>
<dbReference type="Pfam" id="PF00749">
    <property type="entry name" value="tRNA-synt_1c"/>
    <property type="match status" value="2"/>
</dbReference>
<dbReference type="GO" id="GO:0004818">
    <property type="term" value="F:glutamate-tRNA ligase activity"/>
    <property type="evidence" value="ECO:0007669"/>
    <property type="project" value="UniProtKB-UniRule"/>
</dbReference>
<keyword evidence="2 7" id="KW-0436">Ligase</keyword>
<dbReference type="Gene3D" id="1.10.10.350">
    <property type="match status" value="1"/>
</dbReference>
<keyword evidence="4 7" id="KW-0067">ATP-binding</keyword>
<protein>
    <recommendedName>
        <fullName evidence="7">Glutamate--tRNA ligase</fullName>
        <ecNumber evidence="7">6.1.1.17</ecNumber>
    </recommendedName>
    <alternativeName>
        <fullName evidence="7">Glutamyl-tRNA synthetase</fullName>
        <shortName evidence="7">GluRS</shortName>
    </alternativeName>
</protein>
<dbReference type="InterPro" id="IPR033910">
    <property type="entry name" value="GluRS_core"/>
</dbReference>
<evidence type="ECO:0000256" key="3">
    <source>
        <dbReference type="ARBA" id="ARBA00022741"/>
    </source>
</evidence>
<dbReference type="Proteomes" id="UP000215086">
    <property type="component" value="Chromosome"/>
</dbReference>
<dbReference type="GO" id="GO:0008270">
    <property type="term" value="F:zinc ion binding"/>
    <property type="evidence" value="ECO:0007669"/>
    <property type="project" value="InterPro"/>
</dbReference>